<dbReference type="SUPFAM" id="SSF53300">
    <property type="entry name" value="vWA-like"/>
    <property type="match status" value="1"/>
</dbReference>
<dbReference type="EMBL" id="HBGQ01059256">
    <property type="protein sequence ID" value="CAD9463196.1"/>
    <property type="molecule type" value="Transcribed_RNA"/>
</dbReference>
<accession>A0A7S2DSM9</accession>
<gene>
    <name evidence="1" type="ORF">AAND1436_LOCUS28654</name>
</gene>
<dbReference type="Gene3D" id="3.40.50.410">
    <property type="entry name" value="von Willebrand factor, type A domain"/>
    <property type="match status" value="1"/>
</dbReference>
<proteinExistence type="predicted"/>
<reference evidence="1" key="1">
    <citation type="submission" date="2021-01" db="EMBL/GenBank/DDBJ databases">
        <authorList>
            <person name="Corre E."/>
            <person name="Pelletier E."/>
            <person name="Niang G."/>
            <person name="Scheremetjew M."/>
            <person name="Finn R."/>
            <person name="Kale V."/>
            <person name="Holt S."/>
            <person name="Cochrane G."/>
            <person name="Meng A."/>
            <person name="Brown T."/>
            <person name="Cohen L."/>
        </authorList>
    </citation>
    <scope>NUCLEOTIDE SEQUENCE</scope>
    <source>
        <strain evidence="1">CCMP2222</strain>
    </source>
</reference>
<dbReference type="InterPro" id="IPR036465">
    <property type="entry name" value="vWFA_dom_sf"/>
</dbReference>
<evidence type="ECO:0008006" key="2">
    <source>
        <dbReference type="Google" id="ProtNLM"/>
    </source>
</evidence>
<evidence type="ECO:0000313" key="1">
    <source>
        <dbReference type="EMBL" id="CAD9463196.1"/>
    </source>
</evidence>
<name>A0A7S2DSM9_9DINO</name>
<dbReference type="AlphaFoldDB" id="A0A7S2DSM9"/>
<sequence length="107" mass="11810">MARSELTLGRADAQKVVLVMTDGIPLSSRSTWIAATRLKRQARLMFGAVKLNSRGLRYMQAWGSSPARENVLRINSFRDLESLNTIDSLISDMCKNVAVPRAASSGR</sequence>
<organism evidence="1">
    <name type="scientific">Alexandrium andersonii</name>
    <dbReference type="NCBI Taxonomy" id="327968"/>
    <lineage>
        <taxon>Eukaryota</taxon>
        <taxon>Sar</taxon>
        <taxon>Alveolata</taxon>
        <taxon>Dinophyceae</taxon>
        <taxon>Gonyaulacales</taxon>
        <taxon>Pyrocystaceae</taxon>
        <taxon>Alexandrium</taxon>
    </lineage>
</organism>
<protein>
    <recommendedName>
        <fullName evidence="2">VWFA domain-containing protein</fullName>
    </recommendedName>
</protein>